<dbReference type="GO" id="GO:0006629">
    <property type="term" value="P:lipid metabolic process"/>
    <property type="evidence" value="ECO:0007669"/>
    <property type="project" value="UniProtKB-KW"/>
</dbReference>
<accession>A0A5S6Q3V8</accession>
<evidence type="ECO:0000256" key="1">
    <source>
        <dbReference type="ARBA" id="ARBA00001974"/>
    </source>
</evidence>
<evidence type="ECO:0000256" key="16">
    <source>
        <dbReference type="ARBA" id="ARBA00023098"/>
    </source>
</evidence>
<keyword evidence="16" id="KW-0443">Lipid metabolism</keyword>
<evidence type="ECO:0000256" key="14">
    <source>
        <dbReference type="ARBA" id="ARBA00023002"/>
    </source>
</evidence>
<name>A0A5S6Q3V8_TRIMR</name>
<evidence type="ECO:0000256" key="4">
    <source>
        <dbReference type="ARBA" id="ARBA00009183"/>
    </source>
</evidence>
<comment type="subcellular location">
    <subcellularLocation>
        <location evidence="2">Endoplasmic reticulum membrane</location>
        <topology evidence="2">Single-pass membrane protein</topology>
    </subcellularLocation>
    <subcellularLocation>
        <location evidence="3">Microsome membrane</location>
    </subcellularLocation>
</comment>
<evidence type="ECO:0000256" key="8">
    <source>
        <dbReference type="ARBA" id="ARBA00022692"/>
    </source>
</evidence>
<keyword evidence="9 33" id="KW-0256">Endoplasmic reticulum</keyword>
<dbReference type="SUPFAM" id="SSF51905">
    <property type="entry name" value="FAD/NAD(P)-binding domain"/>
    <property type="match status" value="2"/>
</dbReference>
<dbReference type="GO" id="GO:0005789">
    <property type="term" value="C:endoplasmic reticulum membrane"/>
    <property type="evidence" value="ECO:0007669"/>
    <property type="project" value="UniProtKB-SubCell"/>
</dbReference>
<comment type="catalytic activity">
    <reaction evidence="22">
        <text>heptan-2-one + NADPH + O2 + H(+) = pentyl acetate + NADP(+) + H2O</text>
        <dbReference type="Rhea" id="RHEA:54836"/>
        <dbReference type="ChEBI" id="CHEBI:5672"/>
        <dbReference type="ChEBI" id="CHEBI:15377"/>
        <dbReference type="ChEBI" id="CHEBI:15378"/>
        <dbReference type="ChEBI" id="CHEBI:15379"/>
        <dbReference type="ChEBI" id="CHEBI:57783"/>
        <dbReference type="ChEBI" id="CHEBI:58349"/>
        <dbReference type="ChEBI" id="CHEBI:87362"/>
    </reaction>
    <physiologicalReaction direction="left-to-right" evidence="22">
        <dbReference type="Rhea" id="RHEA:54837"/>
    </physiologicalReaction>
</comment>
<evidence type="ECO:0000256" key="2">
    <source>
        <dbReference type="ARBA" id="ARBA00004389"/>
    </source>
</evidence>
<comment type="catalytic activity">
    <reaction evidence="21">
        <text>hexan-3-one + NADPH + O2 + H(+) = propyl propanoate + NADP(+) + H2O</text>
        <dbReference type="Rhea" id="RHEA:54848"/>
        <dbReference type="ChEBI" id="CHEBI:15377"/>
        <dbReference type="ChEBI" id="CHEBI:15378"/>
        <dbReference type="ChEBI" id="CHEBI:15379"/>
        <dbReference type="ChEBI" id="CHEBI:57783"/>
        <dbReference type="ChEBI" id="CHEBI:58349"/>
        <dbReference type="ChEBI" id="CHEBI:89828"/>
        <dbReference type="ChEBI" id="CHEBI:89891"/>
    </reaction>
    <physiologicalReaction direction="left-to-right" evidence="21">
        <dbReference type="Rhea" id="RHEA:54849"/>
    </physiologicalReaction>
</comment>
<evidence type="ECO:0000256" key="31">
    <source>
        <dbReference type="ARBA" id="ARBA00049443"/>
    </source>
</evidence>
<dbReference type="Proteomes" id="UP000046395">
    <property type="component" value="Unassembled WGS sequence"/>
</dbReference>
<dbReference type="PRINTS" id="PR01125">
    <property type="entry name" value="FMOXYGENASE5"/>
</dbReference>
<dbReference type="PRINTS" id="PR00370">
    <property type="entry name" value="FMOXYGENASE"/>
</dbReference>
<dbReference type="Pfam" id="PF00743">
    <property type="entry name" value="FMO-like"/>
    <property type="match status" value="1"/>
</dbReference>
<dbReference type="Gene3D" id="3.50.50.60">
    <property type="entry name" value="FAD/NAD(P)-binding domain"/>
    <property type="match status" value="1"/>
</dbReference>
<evidence type="ECO:0000256" key="11">
    <source>
        <dbReference type="ARBA" id="ARBA00022848"/>
    </source>
</evidence>
<comment type="catalytic activity">
    <reaction evidence="20">
        <text>hypotaurine + NADH + O2 + H(+) = taurine + NAD(+) + H2O</text>
        <dbReference type="Rhea" id="RHEA:74111"/>
        <dbReference type="ChEBI" id="CHEBI:15377"/>
        <dbReference type="ChEBI" id="CHEBI:15378"/>
        <dbReference type="ChEBI" id="CHEBI:15379"/>
        <dbReference type="ChEBI" id="CHEBI:57540"/>
        <dbReference type="ChEBI" id="CHEBI:57853"/>
        <dbReference type="ChEBI" id="CHEBI:57945"/>
        <dbReference type="ChEBI" id="CHEBI:507393"/>
        <dbReference type="EC" id="1.14.13.8"/>
    </reaction>
    <physiologicalReaction direction="left-to-right" evidence="20">
        <dbReference type="Rhea" id="RHEA:74112"/>
    </physiologicalReaction>
</comment>
<evidence type="ECO:0000256" key="10">
    <source>
        <dbReference type="ARBA" id="ARBA00022827"/>
    </source>
</evidence>
<keyword evidence="8 35" id="KW-0812">Transmembrane</keyword>
<evidence type="ECO:0000256" key="9">
    <source>
        <dbReference type="ARBA" id="ARBA00022824"/>
    </source>
</evidence>
<keyword evidence="5" id="KW-0488">Methylation</keyword>
<dbReference type="InterPro" id="IPR050346">
    <property type="entry name" value="FMO-like"/>
</dbReference>
<evidence type="ECO:0000256" key="29">
    <source>
        <dbReference type="ARBA" id="ARBA00048989"/>
    </source>
</evidence>
<keyword evidence="6" id="KW-0597">Phosphoprotein</keyword>
<evidence type="ECO:0000256" key="22">
    <source>
        <dbReference type="ARBA" id="ARBA00047574"/>
    </source>
</evidence>
<comment type="similarity">
    <text evidence="4 33 34">Belongs to the FMO family.</text>
</comment>
<keyword evidence="12 33" id="KW-0521">NADP</keyword>
<dbReference type="GO" id="GO:0050661">
    <property type="term" value="F:NADP binding"/>
    <property type="evidence" value="ECO:0007669"/>
    <property type="project" value="InterPro"/>
</dbReference>
<keyword evidence="10 33" id="KW-0274">FAD</keyword>
<dbReference type="GO" id="GO:0004499">
    <property type="term" value="F:N,N-dimethylaniline monooxygenase activity"/>
    <property type="evidence" value="ECO:0007669"/>
    <property type="project" value="UniProtKB-UniRule"/>
</dbReference>
<evidence type="ECO:0000256" key="24">
    <source>
        <dbReference type="ARBA" id="ARBA00047864"/>
    </source>
</evidence>
<evidence type="ECO:0000313" key="36">
    <source>
        <dbReference type="Proteomes" id="UP000046395"/>
    </source>
</evidence>
<evidence type="ECO:0000256" key="7">
    <source>
        <dbReference type="ARBA" id="ARBA00022630"/>
    </source>
</evidence>
<dbReference type="PIRSF" id="PIRSF000332">
    <property type="entry name" value="FMO"/>
    <property type="match status" value="1"/>
</dbReference>
<protein>
    <recommendedName>
        <fullName evidence="34">Flavin-containing monooxygenase</fullName>
        <ecNumber evidence="34">1.-.-.-</ecNumber>
    </recommendedName>
</protein>
<evidence type="ECO:0000256" key="32">
    <source>
        <dbReference type="ARBA" id="ARBA00049475"/>
    </source>
</evidence>
<evidence type="ECO:0000256" key="5">
    <source>
        <dbReference type="ARBA" id="ARBA00022481"/>
    </source>
</evidence>
<dbReference type="EC" id="1.-.-.-" evidence="34"/>
<comment type="catalytic activity">
    <reaction evidence="27">
        <text>trimethylamine + NADPH + O2 = trimethylamine N-oxide + NADP(+) + H2O</text>
        <dbReference type="Rhea" id="RHEA:31979"/>
        <dbReference type="ChEBI" id="CHEBI:15377"/>
        <dbReference type="ChEBI" id="CHEBI:15379"/>
        <dbReference type="ChEBI" id="CHEBI:15724"/>
        <dbReference type="ChEBI" id="CHEBI:57783"/>
        <dbReference type="ChEBI" id="CHEBI:58349"/>
        <dbReference type="ChEBI" id="CHEBI:58389"/>
        <dbReference type="EC" id="1.14.13.148"/>
    </reaction>
    <physiologicalReaction direction="left-to-right" evidence="27">
        <dbReference type="Rhea" id="RHEA:31980"/>
    </physiologicalReaction>
</comment>
<evidence type="ECO:0000256" key="28">
    <source>
        <dbReference type="ARBA" id="ARBA00048459"/>
    </source>
</evidence>
<dbReference type="InterPro" id="IPR036188">
    <property type="entry name" value="FAD/NAD-bd_sf"/>
</dbReference>
<evidence type="ECO:0000256" key="13">
    <source>
        <dbReference type="ARBA" id="ARBA00022989"/>
    </source>
</evidence>
<proteinExistence type="inferred from homology"/>
<evidence type="ECO:0000256" key="23">
    <source>
        <dbReference type="ARBA" id="ARBA00047855"/>
    </source>
</evidence>
<keyword evidence="13 35" id="KW-1133">Transmembrane helix</keyword>
<evidence type="ECO:0000256" key="25">
    <source>
        <dbReference type="ARBA" id="ARBA00047977"/>
    </source>
</evidence>
<dbReference type="FunFam" id="3.50.50.60:FF:000159">
    <property type="entry name" value="Dimethylaniline monooxygenase [N-oxide-forming]"/>
    <property type="match status" value="1"/>
</dbReference>
<evidence type="ECO:0000256" key="18">
    <source>
        <dbReference type="ARBA" id="ARBA00045722"/>
    </source>
</evidence>
<sequence length="541" mass="61606">MRVAIVGAGPSGIAAVKICRDYGFEPVCFDRGDDIGGLWYYTDEVIEGRGSVMKSTVINTSKEMTAFSDFPPRREVANFMHNTELMRYLREYADTFNIRKYIMLNTEVTRIEKTTDHDATGEWVVTTENLRTKEKSSTLAQAVLLCSGHHGSPRLPDLKGLRGSFEGQVMHSHSYRKPEGFKNKRVLVVGIGNSAMDIATELSRHACKVFLSTRRGAWAFSRTFHCGYPYDVLLINRFSFAIMKYFPAIASRYVEFYLNSRFDHALYGIRPQFGVFQAHPTISDELPSRVCSGTVVIKPDIASFTKRGVIFNDGSKENDIDVVILCTGYDISFPCLVVDVDFVDKSNNVQLYKNMYCSQLPHPETMAVIGLVQPWGSILPISEMQCRVACHLLAGFGQLPSREEMDNEMSLTQDEMRRRYVRSPRHTIQVDYVSYMDELSKIIGAKPDAWRYAFSDPTLAAYILWGPCTPYQYRLEGPHKWEGARQAIVEVWDRVRCPYKTSRITISKPTFDVFTIPRLLFVLLLIMVFTPLWVLFLLTAS</sequence>
<comment type="catalytic activity">
    <reaction evidence="28">
        <text>octan-3-one + NADPH + O2 + H(+) = ethyl hexanoate + NADP(+) + H2O</text>
        <dbReference type="Rhea" id="RHEA:54856"/>
        <dbReference type="ChEBI" id="CHEBI:15377"/>
        <dbReference type="ChEBI" id="CHEBI:15378"/>
        <dbReference type="ChEBI" id="CHEBI:15379"/>
        <dbReference type="ChEBI" id="CHEBI:57783"/>
        <dbReference type="ChEBI" id="CHEBI:58349"/>
        <dbReference type="ChEBI" id="CHEBI:80946"/>
        <dbReference type="ChEBI" id="CHEBI:86055"/>
    </reaction>
    <physiologicalReaction direction="left-to-right" evidence="28">
        <dbReference type="Rhea" id="RHEA:54857"/>
    </physiologicalReaction>
</comment>
<comment type="catalytic activity">
    <reaction evidence="23">
        <text>sulcatone + NADPH + O2 + H(+) = 4-methylpent-3-en-1-yl acetate + NADP(+) + H2O</text>
        <dbReference type="Rhea" id="RHEA:54864"/>
        <dbReference type="ChEBI" id="CHEBI:15377"/>
        <dbReference type="ChEBI" id="CHEBI:15378"/>
        <dbReference type="ChEBI" id="CHEBI:15379"/>
        <dbReference type="ChEBI" id="CHEBI:16310"/>
        <dbReference type="ChEBI" id="CHEBI:57783"/>
        <dbReference type="ChEBI" id="CHEBI:58349"/>
        <dbReference type="ChEBI" id="CHEBI:138373"/>
    </reaction>
    <physiologicalReaction direction="left-to-right" evidence="23">
        <dbReference type="Rhea" id="RHEA:54865"/>
    </physiologicalReaction>
</comment>
<organism evidence="36 37">
    <name type="scientific">Trichuris muris</name>
    <name type="common">Mouse whipworm</name>
    <dbReference type="NCBI Taxonomy" id="70415"/>
    <lineage>
        <taxon>Eukaryota</taxon>
        <taxon>Metazoa</taxon>
        <taxon>Ecdysozoa</taxon>
        <taxon>Nematoda</taxon>
        <taxon>Enoplea</taxon>
        <taxon>Dorylaimia</taxon>
        <taxon>Trichinellida</taxon>
        <taxon>Trichuridae</taxon>
        <taxon>Trichuris</taxon>
    </lineage>
</organism>
<dbReference type="GO" id="GO:0050660">
    <property type="term" value="F:flavin adenine dinucleotide binding"/>
    <property type="evidence" value="ECO:0007669"/>
    <property type="project" value="InterPro"/>
</dbReference>
<dbReference type="STRING" id="70415.A0A5S6Q3V8"/>
<dbReference type="InterPro" id="IPR002257">
    <property type="entry name" value="Flavin_mOase_5"/>
</dbReference>
<comment type="catalytic activity">
    <reaction evidence="25">
        <text>hexan-3-one + NADPH + O2 + H(+) = ethyl butanoate + NADP(+) + H2O</text>
        <dbReference type="Rhea" id="RHEA:54844"/>
        <dbReference type="ChEBI" id="CHEBI:15377"/>
        <dbReference type="ChEBI" id="CHEBI:15378"/>
        <dbReference type="ChEBI" id="CHEBI:15379"/>
        <dbReference type="ChEBI" id="CHEBI:57783"/>
        <dbReference type="ChEBI" id="CHEBI:58349"/>
        <dbReference type="ChEBI" id="CHEBI:88764"/>
        <dbReference type="ChEBI" id="CHEBI:89891"/>
    </reaction>
    <physiologicalReaction direction="left-to-right" evidence="25">
        <dbReference type="Rhea" id="RHEA:54845"/>
    </physiologicalReaction>
</comment>
<dbReference type="GO" id="GO:0047822">
    <property type="term" value="F:hypotaurine monooxygenase activity"/>
    <property type="evidence" value="ECO:0007669"/>
    <property type="project" value="RHEA"/>
</dbReference>
<comment type="catalytic activity">
    <reaction evidence="24">
        <text>NADPH + O2 + H(+) = H2O2 + NADP(+)</text>
        <dbReference type="Rhea" id="RHEA:11260"/>
        <dbReference type="ChEBI" id="CHEBI:15378"/>
        <dbReference type="ChEBI" id="CHEBI:15379"/>
        <dbReference type="ChEBI" id="CHEBI:16240"/>
        <dbReference type="ChEBI" id="CHEBI:57783"/>
        <dbReference type="ChEBI" id="CHEBI:58349"/>
        <dbReference type="EC" id="1.6.3.1"/>
    </reaction>
    <physiologicalReaction direction="left-to-right" evidence="24">
        <dbReference type="Rhea" id="RHEA:11261"/>
    </physiologicalReaction>
</comment>
<evidence type="ECO:0000256" key="27">
    <source>
        <dbReference type="ARBA" id="ARBA00048088"/>
    </source>
</evidence>
<dbReference type="InterPro" id="IPR020946">
    <property type="entry name" value="Flavin_mOase-like"/>
</dbReference>
<keyword evidence="36" id="KW-1185">Reference proteome</keyword>
<evidence type="ECO:0000256" key="20">
    <source>
        <dbReference type="ARBA" id="ARBA00047338"/>
    </source>
</evidence>
<keyword evidence="17 33" id="KW-0472">Membrane</keyword>
<evidence type="ECO:0000256" key="3">
    <source>
        <dbReference type="ARBA" id="ARBA00004524"/>
    </source>
</evidence>
<dbReference type="WBParaSite" id="TMUE_0000001888.1">
    <property type="protein sequence ID" value="TMUE_0000001888.1"/>
    <property type="gene ID" value="WBGene00297755"/>
</dbReference>
<reference evidence="37" key="1">
    <citation type="submission" date="2019-12" db="UniProtKB">
        <authorList>
            <consortium name="WormBaseParasite"/>
        </authorList>
    </citation>
    <scope>IDENTIFICATION</scope>
</reference>
<evidence type="ECO:0000256" key="34">
    <source>
        <dbReference type="RuleBase" id="RU361177"/>
    </source>
</evidence>
<keyword evidence="15 33" id="KW-0503">Monooxygenase</keyword>
<keyword evidence="7 33" id="KW-0285">Flavoprotein</keyword>
<evidence type="ECO:0000256" key="6">
    <source>
        <dbReference type="ARBA" id="ARBA00022553"/>
    </source>
</evidence>
<dbReference type="AlphaFoldDB" id="A0A5S6Q3V8"/>
<keyword evidence="14 33" id="KW-0560">Oxidoreductase</keyword>
<dbReference type="PANTHER" id="PTHR23023">
    <property type="entry name" value="DIMETHYLANILINE MONOOXYGENASE"/>
    <property type="match status" value="1"/>
</dbReference>
<comment type="catalytic activity">
    <reaction evidence="31">
        <text>N,N-dimethylaniline + NADPH + O2 + H(+) = N,N-dimethylaniline N-oxide + NADP(+) + H2O</text>
        <dbReference type="Rhea" id="RHEA:24468"/>
        <dbReference type="ChEBI" id="CHEBI:15377"/>
        <dbReference type="ChEBI" id="CHEBI:15378"/>
        <dbReference type="ChEBI" id="CHEBI:15379"/>
        <dbReference type="ChEBI" id="CHEBI:16269"/>
        <dbReference type="ChEBI" id="CHEBI:17735"/>
        <dbReference type="ChEBI" id="CHEBI:57783"/>
        <dbReference type="ChEBI" id="CHEBI:58349"/>
        <dbReference type="EC" id="1.14.13.8"/>
    </reaction>
    <physiologicalReaction direction="left-to-right" evidence="31">
        <dbReference type="Rhea" id="RHEA:24469"/>
    </physiologicalReaction>
</comment>
<evidence type="ECO:0000313" key="37">
    <source>
        <dbReference type="WBParaSite" id="TMUE_0000001888.1"/>
    </source>
</evidence>
<evidence type="ECO:0000256" key="12">
    <source>
        <dbReference type="ARBA" id="ARBA00022857"/>
    </source>
</evidence>
<evidence type="ECO:0000256" key="21">
    <source>
        <dbReference type="ARBA" id="ARBA00047426"/>
    </source>
</evidence>
<evidence type="ECO:0000256" key="19">
    <source>
        <dbReference type="ARBA" id="ARBA00045957"/>
    </source>
</evidence>
<comment type="catalytic activity">
    <reaction evidence="32">
        <text>octan-3-one + NADPH + O2 + H(+) = pentyl propanoate + NADP(+) + H2O</text>
        <dbReference type="Rhea" id="RHEA:54840"/>
        <dbReference type="ChEBI" id="CHEBI:15377"/>
        <dbReference type="ChEBI" id="CHEBI:15378"/>
        <dbReference type="ChEBI" id="CHEBI:15379"/>
        <dbReference type="ChEBI" id="CHEBI:57783"/>
        <dbReference type="ChEBI" id="CHEBI:58349"/>
        <dbReference type="ChEBI" id="CHEBI:80946"/>
        <dbReference type="ChEBI" id="CHEBI:87373"/>
    </reaction>
    <physiologicalReaction direction="left-to-right" evidence="32">
        <dbReference type="Rhea" id="RHEA:54841"/>
    </physiologicalReaction>
</comment>
<comment type="catalytic activity">
    <reaction evidence="29">
        <text>(2E)-geranial + NADPH + O2 + H(+) = (1E)-2,6-dimethylhepta-1,5-dien-1-yl formate + NADP(+) + H2O</text>
        <dbReference type="Rhea" id="RHEA:54860"/>
        <dbReference type="ChEBI" id="CHEBI:15377"/>
        <dbReference type="ChEBI" id="CHEBI:15378"/>
        <dbReference type="ChEBI" id="CHEBI:15379"/>
        <dbReference type="ChEBI" id="CHEBI:16980"/>
        <dbReference type="ChEBI" id="CHEBI:57783"/>
        <dbReference type="ChEBI" id="CHEBI:58349"/>
        <dbReference type="ChEBI" id="CHEBI:138375"/>
    </reaction>
    <physiologicalReaction direction="left-to-right" evidence="29">
        <dbReference type="Rhea" id="RHEA:54861"/>
    </physiologicalReaction>
</comment>
<feature type="transmembrane region" description="Helical" evidence="35">
    <location>
        <begin position="519"/>
        <end position="538"/>
    </location>
</feature>
<evidence type="ECO:0000256" key="30">
    <source>
        <dbReference type="ARBA" id="ARBA00048990"/>
    </source>
</evidence>
<evidence type="ECO:0000256" key="15">
    <source>
        <dbReference type="ARBA" id="ARBA00023033"/>
    </source>
</evidence>
<comment type="function">
    <text evidence="18">Acts as a Baeyer-Villiger monooxygenase on a broad range of substrates. Catalyzes the insertion of an oxygen atom into a carbon-carbon bond adjacent to a carbonyl, which converts ketones to esters. Active on diverse carbonyl compounds, whereas soft nucleophiles are mostly non- or poorly reactive. In contrast with other forms of FMO it is non- or poorly active on 'classical' substrates such as drugs, pesticides, and dietary components containing soft nucleophilic heteroatoms. Able to oxidize drug molecules bearing a carbonyl group on an aliphatic chain, such as nabumetone and pentoxifylline. Also, in the absence of substrates, shows slow but yet significant NADPH oxidase activity. Acts as a positive modulator of cholesterol biosynthesis as well as glucose homeostasis, promoting metabolic aging via pleiotropic effects.</text>
</comment>
<evidence type="ECO:0000256" key="33">
    <source>
        <dbReference type="PIRNR" id="PIRNR000332"/>
    </source>
</evidence>
<comment type="catalytic activity">
    <reaction evidence="26">
        <text>hypotaurine + NADPH + O2 + H(+) = taurine + NADP(+) + H2O</text>
        <dbReference type="Rhea" id="RHEA:69819"/>
        <dbReference type="ChEBI" id="CHEBI:15377"/>
        <dbReference type="ChEBI" id="CHEBI:15378"/>
        <dbReference type="ChEBI" id="CHEBI:15379"/>
        <dbReference type="ChEBI" id="CHEBI:57783"/>
        <dbReference type="ChEBI" id="CHEBI:57853"/>
        <dbReference type="ChEBI" id="CHEBI:58349"/>
        <dbReference type="ChEBI" id="CHEBI:507393"/>
        <dbReference type="EC" id="1.14.13.8"/>
    </reaction>
    <physiologicalReaction direction="left-to-right" evidence="26">
        <dbReference type="Rhea" id="RHEA:69820"/>
    </physiologicalReaction>
</comment>
<comment type="cofactor">
    <cofactor evidence="1 33 34">
        <name>FAD</name>
        <dbReference type="ChEBI" id="CHEBI:57692"/>
    </cofactor>
</comment>
<evidence type="ECO:0000256" key="17">
    <source>
        <dbReference type="ARBA" id="ARBA00023136"/>
    </source>
</evidence>
<comment type="function">
    <text evidence="19">Broad spectrum monooxygenase that catalyzes the oxygenation of a wide variety of nitrogen- and sulfur-containing compounds including xenobiotics. Catalyzes the S-oxygenation of hypotaurine to produce taurine, an organic osmolyte involved in cell volume regulation as well as a variety of cytoprotective and developmental processes. In vitro, catalyzes the N-oxygenation of trimethylamine (TMA) to produce trimethylamine N-oxide (TMAO) and could therefore participate to the detoxification of this compound that is generated by the action of gut microbiota from dietary precursors such as choline, choline containing compounds, betaine or L-carnitine.</text>
</comment>
<keyword evidence="11" id="KW-0492">Microsome</keyword>
<evidence type="ECO:0000256" key="26">
    <source>
        <dbReference type="ARBA" id="ARBA00048041"/>
    </source>
</evidence>
<comment type="catalytic activity">
    <reaction evidence="30">
        <text>heptan-4-one + NADPH + O2 + H(+) = propyl butanoate + NADP(+) + H2O</text>
        <dbReference type="Rhea" id="RHEA:54852"/>
        <dbReference type="ChEBI" id="CHEBI:15377"/>
        <dbReference type="ChEBI" id="CHEBI:15378"/>
        <dbReference type="ChEBI" id="CHEBI:15379"/>
        <dbReference type="ChEBI" id="CHEBI:57783"/>
        <dbReference type="ChEBI" id="CHEBI:58349"/>
        <dbReference type="ChEBI" id="CHEBI:89484"/>
        <dbReference type="ChEBI" id="CHEBI:89719"/>
    </reaction>
    <physiologicalReaction direction="left-to-right" evidence="30">
        <dbReference type="Rhea" id="RHEA:54853"/>
    </physiologicalReaction>
</comment>
<evidence type="ECO:0000256" key="35">
    <source>
        <dbReference type="SAM" id="Phobius"/>
    </source>
</evidence>
<dbReference type="InterPro" id="IPR000960">
    <property type="entry name" value="Flavin_mOase"/>
</dbReference>
<dbReference type="GO" id="GO:0034899">
    <property type="term" value="F:trimethylamine monooxygenase activity"/>
    <property type="evidence" value="ECO:0007669"/>
    <property type="project" value="UniProtKB-EC"/>
</dbReference>
<dbReference type="GO" id="GO:0016174">
    <property type="term" value="F:NAD(P)H oxidase H2O2-forming activity"/>
    <property type="evidence" value="ECO:0007669"/>
    <property type="project" value="UniProtKB-EC"/>
</dbReference>